<protein>
    <recommendedName>
        <fullName evidence="3">DZANK-type domain-containing protein</fullName>
    </recommendedName>
</protein>
<keyword evidence="2" id="KW-1133">Transmembrane helix</keyword>
<organism evidence="4 5">
    <name type="scientific">Longimonas halophila</name>
    <dbReference type="NCBI Taxonomy" id="1469170"/>
    <lineage>
        <taxon>Bacteria</taxon>
        <taxon>Pseudomonadati</taxon>
        <taxon>Rhodothermota</taxon>
        <taxon>Rhodothermia</taxon>
        <taxon>Rhodothermales</taxon>
        <taxon>Salisaetaceae</taxon>
        <taxon>Longimonas</taxon>
    </lineage>
</organism>
<feature type="region of interest" description="Disordered" evidence="1">
    <location>
        <begin position="409"/>
        <end position="451"/>
    </location>
</feature>
<accession>A0A2H3NL70</accession>
<evidence type="ECO:0000313" key="5">
    <source>
        <dbReference type="Proteomes" id="UP000221024"/>
    </source>
</evidence>
<feature type="region of interest" description="Disordered" evidence="1">
    <location>
        <begin position="25"/>
        <end position="65"/>
    </location>
</feature>
<keyword evidence="2" id="KW-0812">Transmembrane</keyword>
<dbReference type="InterPro" id="IPR025874">
    <property type="entry name" value="DZR"/>
</dbReference>
<sequence>MASDVPCPSCGALIPPDAGACPLCGHTLAGNDDASPPPNSDAERADATPPDGNAPKANTPEEAAEPASNGAAYCTECGTAFAPGDKFCSQCGTPRAGADRPPATEGTRPVAANLPAGADAAASGERDDEASESEAIDESAINRKLAWLVGGAVVVIAALFLATLFSERAGDPLARTAAERNAGDNIGQQSGAAPGTPNAGNAPATADPATVDALIDQYSPEVSESMAAQVDSLREAAESEEGIMRQTIQQEVVNAYIGAGHLGRAAQVQKTMAEDSGDPDAWRRTGDLLYSWMEQLGQGNTSNAIGQVAPHVVDAYERVLEQEPNNLDVRTDMATAMLQTNAPMRGVEQINRVLEEDPDHFQARFNKGIMQLYIGRVDEAVAEFEEVKRIVGEDSPYYERADQAITLAREEEARAREEGNAPAAQPPAAGMATPTPEADSASGTAPAAPNR</sequence>
<name>A0A2H3NL70_9BACT</name>
<feature type="region of interest" description="Disordered" evidence="1">
    <location>
        <begin position="184"/>
        <end position="206"/>
    </location>
</feature>
<dbReference type="AlphaFoldDB" id="A0A2H3NL70"/>
<evidence type="ECO:0000259" key="3">
    <source>
        <dbReference type="Pfam" id="PF12773"/>
    </source>
</evidence>
<dbReference type="RefSeq" id="WP_098062294.1">
    <property type="nucleotide sequence ID" value="NZ_PDEP01000007.1"/>
</dbReference>
<proteinExistence type="predicted"/>
<evidence type="ECO:0000313" key="4">
    <source>
        <dbReference type="EMBL" id="PEN06768.1"/>
    </source>
</evidence>
<keyword evidence="5" id="KW-1185">Reference proteome</keyword>
<comment type="caution">
    <text evidence="4">The sequence shown here is derived from an EMBL/GenBank/DDBJ whole genome shotgun (WGS) entry which is preliminary data.</text>
</comment>
<feature type="transmembrane region" description="Helical" evidence="2">
    <location>
        <begin position="145"/>
        <end position="165"/>
    </location>
</feature>
<feature type="compositionally biased region" description="Acidic residues" evidence="1">
    <location>
        <begin position="126"/>
        <end position="135"/>
    </location>
</feature>
<evidence type="ECO:0000256" key="2">
    <source>
        <dbReference type="SAM" id="Phobius"/>
    </source>
</evidence>
<keyword evidence="2" id="KW-0472">Membrane</keyword>
<gene>
    <name evidence="4" type="ORF">CRI93_09015</name>
</gene>
<evidence type="ECO:0000256" key="1">
    <source>
        <dbReference type="SAM" id="MobiDB-lite"/>
    </source>
</evidence>
<dbReference type="OrthoDB" id="1495347at2"/>
<feature type="region of interest" description="Disordered" evidence="1">
    <location>
        <begin position="93"/>
        <end position="135"/>
    </location>
</feature>
<feature type="compositionally biased region" description="Basic and acidic residues" evidence="1">
    <location>
        <begin position="409"/>
        <end position="419"/>
    </location>
</feature>
<reference evidence="4 5" key="1">
    <citation type="submission" date="2017-10" db="EMBL/GenBank/DDBJ databases">
        <title>Draft genome of Longimonas halophila.</title>
        <authorList>
            <person name="Goh K.M."/>
            <person name="Shamsir M.S."/>
            <person name="Lim S.W."/>
        </authorList>
    </citation>
    <scope>NUCLEOTIDE SEQUENCE [LARGE SCALE GENOMIC DNA]</scope>
    <source>
        <strain evidence="4 5">KCTC 42399</strain>
    </source>
</reference>
<dbReference type="InterPro" id="IPR011990">
    <property type="entry name" value="TPR-like_helical_dom_sf"/>
</dbReference>
<dbReference type="Gene3D" id="1.25.40.10">
    <property type="entry name" value="Tetratricopeptide repeat domain"/>
    <property type="match status" value="1"/>
</dbReference>
<dbReference type="SUPFAM" id="SSF48452">
    <property type="entry name" value="TPR-like"/>
    <property type="match status" value="1"/>
</dbReference>
<dbReference type="EMBL" id="PDEP01000007">
    <property type="protein sequence ID" value="PEN06768.1"/>
    <property type="molecule type" value="Genomic_DNA"/>
</dbReference>
<feature type="domain" description="DZANK-type" evidence="3">
    <location>
        <begin position="7"/>
        <end position="92"/>
    </location>
</feature>
<feature type="compositionally biased region" description="Low complexity" evidence="1">
    <location>
        <begin position="421"/>
        <end position="438"/>
    </location>
</feature>
<feature type="compositionally biased region" description="Low complexity" evidence="1">
    <location>
        <begin position="191"/>
        <end position="206"/>
    </location>
</feature>
<dbReference type="Proteomes" id="UP000221024">
    <property type="component" value="Unassembled WGS sequence"/>
</dbReference>
<dbReference type="Pfam" id="PF12773">
    <property type="entry name" value="DZR"/>
    <property type="match status" value="1"/>
</dbReference>